<dbReference type="InterPro" id="IPR050789">
    <property type="entry name" value="Diverse_Enzym_Activities"/>
</dbReference>
<dbReference type="Proteomes" id="UP000604475">
    <property type="component" value="Unassembled WGS sequence"/>
</dbReference>
<dbReference type="RefSeq" id="WP_203006420.1">
    <property type="nucleotide sequence ID" value="NZ_JADWYU010000151.1"/>
</dbReference>
<dbReference type="InterPro" id="IPR001466">
    <property type="entry name" value="Beta-lactam-related"/>
</dbReference>
<keyword evidence="3" id="KW-1185">Reference proteome</keyword>
<sequence>MQALKQVADWPVRNAAAAVLARAQDGSVRRVGEIGDPAARFPLASVSKPVSAYAALVALEEGAFALDDPAGPPGSTVAHLLAHASGLAFSEPGVLARPGTRRIYSNTGFEELGRALEAATGIGFAEYLAEAVLAPLGMTSSALESSPAYGVSSTLDDMAAFAAELLRPTLLAPETFTAATTVAFRGLDGVLPGFGMQRPNDWGLGFELRGRKTPHWTGSANSPATFGHFGRSGTFLWVDPAAGAACVCLTDRDFGSWAAEAWPPLSDAVLAELPPR</sequence>
<evidence type="ECO:0000313" key="2">
    <source>
        <dbReference type="EMBL" id="MBL7627240.1"/>
    </source>
</evidence>
<organism evidence="2 3">
    <name type="scientific">Frankia nepalensis</name>
    <dbReference type="NCBI Taxonomy" id="1836974"/>
    <lineage>
        <taxon>Bacteria</taxon>
        <taxon>Bacillati</taxon>
        <taxon>Actinomycetota</taxon>
        <taxon>Actinomycetes</taxon>
        <taxon>Frankiales</taxon>
        <taxon>Frankiaceae</taxon>
        <taxon>Frankia</taxon>
    </lineage>
</organism>
<dbReference type="Pfam" id="PF00144">
    <property type="entry name" value="Beta-lactamase"/>
    <property type="match status" value="1"/>
</dbReference>
<protein>
    <submittedName>
        <fullName evidence="2">Beta-lactamase family protein</fullName>
    </submittedName>
</protein>
<dbReference type="PANTHER" id="PTHR43283">
    <property type="entry name" value="BETA-LACTAMASE-RELATED"/>
    <property type="match status" value="1"/>
</dbReference>
<dbReference type="InterPro" id="IPR012338">
    <property type="entry name" value="Beta-lactam/transpept-like"/>
</dbReference>
<accession>A0A937UPG3</accession>
<evidence type="ECO:0000313" key="3">
    <source>
        <dbReference type="Proteomes" id="UP000604475"/>
    </source>
</evidence>
<proteinExistence type="predicted"/>
<dbReference type="AlphaFoldDB" id="A0A937UPG3"/>
<reference evidence="2" key="1">
    <citation type="submission" date="2020-12" db="EMBL/GenBank/DDBJ databases">
        <title>Genomic characterization of non-nitrogen-fixing Frankia strains.</title>
        <authorList>
            <person name="Carlos-Shanley C."/>
            <person name="Guerra T."/>
            <person name="Hahn D."/>
        </authorList>
    </citation>
    <scope>NUCLEOTIDE SEQUENCE</scope>
    <source>
        <strain evidence="2">CN6</strain>
    </source>
</reference>
<gene>
    <name evidence="2" type="ORF">I7412_08675</name>
</gene>
<dbReference type="PANTHER" id="PTHR43283:SF15">
    <property type="entry name" value="CONSERVED PROTEIN"/>
    <property type="match status" value="1"/>
</dbReference>
<comment type="caution">
    <text evidence="2">The sequence shown here is derived from an EMBL/GenBank/DDBJ whole genome shotgun (WGS) entry which is preliminary data.</text>
</comment>
<dbReference type="Gene3D" id="3.40.710.10">
    <property type="entry name" value="DD-peptidase/beta-lactamase superfamily"/>
    <property type="match status" value="1"/>
</dbReference>
<feature type="domain" description="Beta-lactamase-related" evidence="1">
    <location>
        <begin position="36"/>
        <end position="259"/>
    </location>
</feature>
<evidence type="ECO:0000259" key="1">
    <source>
        <dbReference type="Pfam" id="PF00144"/>
    </source>
</evidence>
<name>A0A937UPG3_9ACTN</name>
<dbReference type="SUPFAM" id="SSF56601">
    <property type="entry name" value="beta-lactamase/transpeptidase-like"/>
    <property type="match status" value="1"/>
</dbReference>
<dbReference type="EMBL" id="JAEACQ010000158">
    <property type="protein sequence ID" value="MBL7627240.1"/>
    <property type="molecule type" value="Genomic_DNA"/>
</dbReference>